<dbReference type="EC" id="1.1.1.25" evidence="5"/>
<dbReference type="InterPro" id="IPR036291">
    <property type="entry name" value="NAD(P)-bd_dom_sf"/>
</dbReference>
<dbReference type="AlphaFoldDB" id="A0A853DWN1"/>
<dbReference type="GO" id="GO:0005829">
    <property type="term" value="C:cytosol"/>
    <property type="evidence" value="ECO:0007669"/>
    <property type="project" value="TreeGrafter"/>
</dbReference>
<dbReference type="Gene3D" id="3.40.50.720">
    <property type="entry name" value="NAD(P)-binding Rossmann-like Domain"/>
    <property type="match status" value="1"/>
</dbReference>
<sequence length="379" mass="39401">MSDTPQTPREPEETPDAEVSLEDGVSEAGAEASIAALVEAERETQAEEAAVAEAEAAEEREEPADAEPEAVAEPEPAPAPAKKAPAAAKKTAQPKPLALAVLGSPIAHSKSPALQKAAYGVLGLDWSYEPIEVTEDALADFVDGLGEEWRGLSLTMPLKKAVLPLLTEIDRVAEQTGAANTVLFDGESVRGFNTDVAGIVRALAGAGVTSAHHVHILGGGATAASALVAAAELGAERVDVHVRDLTRSVWLEPLAHELGLMVRLRSLAQADRSLDIPELVISTLPGGTRPEVLYTDSTRRRAVLLDVAYEPWPTPLASAWGAVGGTVVSGLSMLVHQALLQVRIFVSGDPLEPLADEDAVLAAMLDAVGIDAAGVPLEA</sequence>
<dbReference type="RefSeq" id="WP_179702009.1">
    <property type="nucleotide sequence ID" value="NZ_BAAAHA010000002.1"/>
</dbReference>
<evidence type="ECO:0000259" key="4">
    <source>
        <dbReference type="Pfam" id="PF08501"/>
    </source>
</evidence>
<accession>A0A853DWN1</accession>
<evidence type="ECO:0000313" key="6">
    <source>
        <dbReference type="Proteomes" id="UP000521075"/>
    </source>
</evidence>
<dbReference type="SUPFAM" id="SSF53223">
    <property type="entry name" value="Aminoacid dehydrogenase-like, N-terminal domain"/>
    <property type="match status" value="1"/>
</dbReference>
<keyword evidence="2" id="KW-0028">Amino-acid biosynthesis</keyword>
<dbReference type="SUPFAM" id="SSF51735">
    <property type="entry name" value="NAD(P)-binding Rossmann-fold domains"/>
    <property type="match status" value="1"/>
</dbReference>
<reference evidence="5 6" key="1">
    <citation type="submission" date="2020-07" db="EMBL/GenBank/DDBJ databases">
        <title>Sequencing the genomes of 1000 actinobacteria strains.</title>
        <authorList>
            <person name="Klenk H.-P."/>
        </authorList>
    </citation>
    <scope>NUCLEOTIDE SEQUENCE [LARGE SCALE GENOMIC DNA]</scope>
    <source>
        <strain evidence="5 6">DSM 15166</strain>
    </source>
</reference>
<evidence type="ECO:0000313" key="5">
    <source>
        <dbReference type="EMBL" id="NYK11594.1"/>
    </source>
</evidence>
<protein>
    <submittedName>
        <fullName evidence="5">Shikimate dehydrogenase</fullName>
        <ecNumber evidence="5">1.1.1.25</ecNumber>
    </submittedName>
</protein>
<keyword evidence="5" id="KW-0560">Oxidoreductase</keyword>
<comment type="pathway">
    <text evidence="1">Metabolic intermediate biosynthesis; chorismate biosynthesis; chorismate from D-erythrose 4-phosphate and phosphoenolpyruvate: step 4/7.</text>
</comment>
<keyword evidence="2" id="KW-0057">Aromatic amino acid biosynthesis</keyword>
<dbReference type="EMBL" id="JACCHJ010000001">
    <property type="protein sequence ID" value="NYK11594.1"/>
    <property type="molecule type" value="Genomic_DNA"/>
</dbReference>
<feature type="compositionally biased region" description="Acidic residues" evidence="3">
    <location>
        <begin position="13"/>
        <end position="25"/>
    </location>
</feature>
<dbReference type="GO" id="GO:0019632">
    <property type="term" value="P:shikimate metabolic process"/>
    <property type="evidence" value="ECO:0007669"/>
    <property type="project" value="TreeGrafter"/>
</dbReference>
<proteinExistence type="predicted"/>
<dbReference type="Gene3D" id="3.40.50.10860">
    <property type="entry name" value="Leucine Dehydrogenase, chain A, domain 1"/>
    <property type="match status" value="1"/>
</dbReference>
<feature type="region of interest" description="Disordered" evidence="3">
    <location>
        <begin position="1"/>
        <end position="90"/>
    </location>
</feature>
<feature type="domain" description="Shikimate dehydrogenase substrate binding N-terminal" evidence="4">
    <location>
        <begin position="101"/>
        <end position="182"/>
    </location>
</feature>
<organism evidence="5 6">
    <name type="scientific">Leifsonia naganoensis</name>
    <dbReference type="NCBI Taxonomy" id="150025"/>
    <lineage>
        <taxon>Bacteria</taxon>
        <taxon>Bacillati</taxon>
        <taxon>Actinomycetota</taxon>
        <taxon>Actinomycetes</taxon>
        <taxon>Micrococcales</taxon>
        <taxon>Microbacteriaceae</taxon>
        <taxon>Leifsonia</taxon>
    </lineage>
</organism>
<gene>
    <name evidence="5" type="ORF">HNR14_003475</name>
</gene>
<dbReference type="InterPro" id="IPR022893">
    <property type="entry name" value="Shikimate_DH_fam"/>
</dbReference>
<evidence type="ECO:0000256" key="2">
    <source>
        <dbReference type="ARBA" id="ARBA00023141"/>
    </source>
</evidence>
<feature type="compositionally biased region" description="Acidic residues" evidence="3">
    <location>
        <begin position="55"/>
        <end position="72"/>
    </location>
</feature>
<dbReference type="GO" id="GO:0004764">
    <property type="term" value="F:shikimate 3-dehydrogenase (NADP+) activity"/>
    <property type="evidence" value="ECO:0007669"/>
    <property type="project" value="UniProtKB-EC"/>
</dbReference>
<dbReference type="InterPro" id="IPR046346">
    <property type="entry name" value="Aminoacid_DH-like_N_sf"/>
</dbReference>
<dbReference type="CDD" id="cd01065">
    <property type="entry name" value="NAD_bind_Shikimate_DH"/>
    <property type="match status" value="1"/>
</dbReference>
<evidence type="ECO:0000256" key="1">
    <source>
        <dbReference type="ARBA" id="ARBA00004871"/>
    </source>
</evidence>
<name>A0A853DWN1_9MICO</name>
<keyword evidence="6" id="KW-1185">Reference proteome</keyword>
<dbReference type="GO" id="GO:0009423">
    <property type="term" value="P:chorismate biosynthetic process"/>
    <property type="evidence" value="ECO:0007669"/>
    <property type="project" value="TreeGrafter"/>
</dbReference>
<evidence type="ECO:0000256" key="3">
    <source>
        <dbReference type="SAM" id="MobiDB-lite"/>
    </source>
</evidence>
<comment type="caution">
    <text evidence="5">The sequence shown here is derived from an EMBL/GenBank/DDBJ whole genome shotgun (WGS) entry which is preliminary data.</text>
</comment>
<dbReference type="PANTHER" id="PTHR21089">
    <property type="entry name" value="SHIKIMATE DEHYDROGENASE"/>
    <property type="match status" value="1"/>
</dbReference>
<dbReference type="InterPro" id="IPR013708">
    <property type="entry name" value="Shikimate_DH-bd_N"/>
</dbReference>
<dbReference type="Pfam" id="PF08501">
    <property type="entry name" value="Shikimate_dh_N"/>
    <property type="match status" value="1"/>
</dbReference>
<dbReference type="GO" id="GO:0009073">
    <property type="term" value="P:aromatic amino acid family biosynthetic process"/>
    <property type="evidence" value="ECO:0007669"/>
    <property type="project" value="UniProtKB-KW"/>
</dbReference>
<dbReference type="Proteomes" id="UP000521075">
    <property type="component" value="Unassembled WGS sequence"/>
</dbReference>
<dbReference type="NCBIfam" id="NF001311">
    <property type="entry name" value="PRK00258.1-3"/>
    <property type="match status" value="1"/>
</dbReference>
<dbReference type="GO" id="GO:0050661">
    <property type="term" value="F:NADP binding"/>
    <property type="evidence" value="ECO:0007669"/>
    <property type="project" value="TreeGrafter"/>
</dbReference>
<dbReference type="PANTHER" id="PTHR21089:SF1">
    <property type="entry name" value="BIFUNCTIONAL 3-DEHYDROQUINATE DEHYDRATASE_SHIKIMATE DEHYDROGENASE, CHLOROPLASTIC"/>
    <property type="match status" value="1"/>
</dbReference>
<feature type="compositionally biased region" description="Low complexity" evidence="3">
    <location>
        <begin position="73"/>
        <end position="90"/>
    </location>
</feature>